<dbReference type="GO" id="GO:0005829">
    <property type="term" value="C:cytosol"/>
    <property type="evidence" value="ECO:0007669"/>
    <property type="project" value="TreeGrafter"/>
</dbReference>
<evidence type="ECO:0000256" key="1">
    <source>
        <dbReference type="ARBA" id="ARBA00022723"/>
    </source>
</evidence>
<dbReference type="Proteomes" id="UP000298860">
    <property type="component" value="Unassembled WGS sequence"/>
</dbReference>
<dbReference type="SUPFAM" id="SSF53639">
    <property type="entry name" value="AraD/HMP-PK domain-like"/>
    <property type="match status" value="1"/>
</dbReference>
<dbReference type="GO" id="GO:0016832">
    <property type="term" value="F:aldehyde-lyase activity"/>
    <property type="evidence" value="ECO:0007669"/>
    <property type="project" value="TreeGrafter"/>
</dbReference>
<dbReference type="RefSeq" id="WP_137813232.1">
    <property type="nucleotide sequence ID" value="NZ_BJFL01000006.1"/>
</dbReference>
<dbReference type="PANTHER" id="PTHR22789:SF0">
    <property type="entry name" value="3-OXO-TETRONATE 4-PHOSPHATE DECARBOXYLASE-RELATED"/>
    <property type="match status" value="1"/>
</dbReference>
<evidence type="ECO:0000256" key="2">
    <source>
        <dbReference type="ARBA" id="ARBA00023239"/>
    </source>
</evidence>
<evidence type="ECO:0000313" key="4">
    <source>
        <dbReference type="EMBL" id="GDY30086.1"/>
    </source>
</evidence>
<organism evidence="4 5">
    <name type="scientific">Gandjariella thermophila</name>
    <dbReference type="NCBI Taxonomy" id="1931992"/>
    <lineage>
        <taxon>Bacteria</taxon>
        <taxon>Bacillati</taxon>
        <taxon>Actinomycetota</taxon>
        <taxon>Actinomycetes</taxon>
        <taxon>Pseudonocardiales</taxon>
        <taxon>Pseudonocardiaceae</taxon>
        <taxon>Gandjariella</taxon>
    </lineage>
</organism>
<keyword evidence="2" id="KW-0456">Lyase</keyword>
<protein>
    <submittedName>
        <fullName evidence="4">Class II aldolase</fullName>
    </submittedName>
</protein>
<sequence length="215" mass="22392">MSDRAEVAAACRRLAAEGLLIGTAGNVSVRTGDRVAVTATGAVLAEITAEQVTVVDTAGAVVAGELAPTSELDLHLGVYRRYGASAVVHTHAPMATALSCVLDEVPCVHYQMLALGGSVRVAPYATFGTPELAESVLAALDGRAVALLANHGAVTHADTLDRAVEHALLLEWACGVYWRAAALGTPRALDERQQAAVIEAAIARQYGTTRKAERR</sequence>
<evidence type="ECO:0000313" key="5">
    <source>
        <dbReference type="Proteomes" id="UP000298860"/>
    </source>
</evidence>
<dbReference type="GO" id="GO:0019323">
    <property type="term" value="P:pentose catabolic process"/>
    <property type="evidence" value="ECO:0007669"/>
    <property type="project" value="TreeGrafter"/>
</dbReference>
<gene>
    <name evidence="4" type="primary">fucA_1</name>
    <name evidence="4" type="ORF">GTS_17190</name>
</gene>
<proteinExistence type="predicted"/>
<comment type="caution">
    <text evidence="4">The sequence shown here is derived from an EMBL/GenBank/DDBJ whole genome shotgun (WGS) entry which is preliminary data.</text>
</comment>
<dbReference type="InterPro" id="IPR036409">
    <property type="entry name" value="Aldolase_II/adducin_N_sf"/>
</dbReference>
<dbReference type="InterPro" id="IPR050197">
    <property type="entry name" value="Aldolase_class_II_sugar_metab"/>
</dbReference>
<dbReference type="AlphaFoldDB" id="A0A4D4J6F2"/>
<dbReference type="Pfam" id="PF00596">
    <property type="entry name" value="Aldolase_II"/>
    <property type="match status" value="1"/>
</dbReference>
<keyword evidence="1" id="KW-0479">Metal-binding</keyword>
<keyword evidence="5" id="KW-1185">Reference proteome</keyword>
<dbReference type="EMBL" id="BJFL01000006">
    <property type="protein sequence ID" value="GDY30086.1"/>
    <property type="molecule type" value="Genomic_DNA"/>
</dbReference>
<dbReference type="SMART" id="SM01007">
    <property type="entry name" value="Aldolase_II"/>
    <property type="match status" value="1"/>
</dbReference>
<dbReference type="InterPro" id="IPR001303">
    <property type="entry name" value="Aldolase_II/adducin_N"/>
</dbReference>
<feature type="domain" description="Class II aldolase/adducin N-terminal" evidence="3">
    <location>
        <begin position="5"/>
        <end position="178"/>
    </location>
</feature>
<dbReference type="GO" id="GO:0046872">
    <property type="term" value="F:metal ion binding"/>
    <property type="evidence" value="ECO:0007669"/>
    <property type="project" value="UniProtKB-KW"/>
</dbReference>
<evidence type="ECO:0000259" key="3">
    <source>
        <dbReference type="SMART" id="SM01007"/>
    </source>
</evidence>
<reference evidence="5" key="1">
    <citation type="submission" date="2019-04" db="EMBL/GenBank/DDBJ databases">
        <title>Draft genome sequence of Pseudonocardiaceae bacterium SL3-2-4.</title>
        <authorList>
            <person name="Ningsih F."/>
            <person name="Yokota A."/>
            <person name="Sakai Y."/>
            <person name="Nanatani K."/>
            <person name="Yabe S."/>
            <person name="Oetari A."/>
            <person name="Sjamsuridzal W."/>
        </authorList>
    </citation>
    <scope>NUCLEOTIDE SEQUENCE [LARGE SCALE GENOMIC DNA]</scope>
    <source>
        <strain evidence="5">SL3-2-4</strain>
    </source>
</reference>
<dbReference type="PANTHER" id="PTHR22789">
    <property type="entry name" value="FUCULOSE PHOSPHATE ALDOLASE"/>
    <property type="match status" value="1"/>
</dbReference>
<accession>A0A4D4J6F2</accession>
<dbReference type="OrthoDB" id="9786287at2"/>
<name>A0A4D4J6F2_9PSEU</name>
<dbReference type="Gene3D" id="3.40.225.10">
    <property type="entry name" value="Class II aldolase/adducin N-terminal domain"/>
    <property type="match status" value="1"/>
</dbReference>